<dbReference type="Proteomes" id="UP001732700">
    <property type="component" value="Chromosome 1D"/>
</dbReference>
<organism evidence="1 2">
    <name type="scientific">Avena sativa</name>
    <name type="common">Oat</name>
    <dbReference type="NCBI Taxonomy" id="4498"/>
    <lineage>
        <taxon>Eukaryota</taxon>
        <taxon>Viridiplantae</taxon>
        <taxon>Streptophyta</taxon>
        <taxon>Embryophyta</taxon>
        <taxon>Tracheophyta</taxon>
        <taxon>Spermatophyta</taxon>
        <taxon>Magnoliopsida</taxon>
        <taxon>Liliopsida</taxon>
        <taxon>Poales</taxon>
        <taxon>Poaceae</taxon>
        <taxon>BOP clade</taxon>
        <taxon>Pooideae</taxon>
        <taxon>Poodae</taxon>
        <taxon>Poeae</taxon>
        <taxon>Poeae Chloroplast Group 1 (Aveneae type)</taxon>
        <taxon>Aveninae</taxon>
        <taxon>Avena</taxon>
    </lineage>
</organism>
<accession>A0ACD5U0K8</accession>
<protein>
    <submittedName>
        <fullName evidence="1">Uncharacterized protein</fullName>
    </submittedName>
</protein>
<dbReference type="EnsemblPlants" id="AVESA.00010b.r2.1DG0159880.1">
    <property type="protein sequence ID" value="AVESA.00010b.r2.1DG0159880.1.CDS"/>
    <property type="gene ID" value="AVESA.00010b.r2.1DG0159880"/>
</dbReference>
<name>A0ACD5U0K8_AVESA</name>
<proteinExistence type="predicted"/>
<keyword evidence="2" id="KW-1185">Reference proteome</keyword>
<sequence>MGVRAVVSLTEPFETLVPSTKYLAHGMEHLQIPTPDYYAAPSIEDICGALDFMHGHALKGNGIYVHCKAGRGRSTTVVLCYLIRFKNMTPEAAWNQTWSKRPRIALTSAQEKVVLQFDRLNRIGGLPL</sequence>
<reference evidence="1" key="1">
    <citation type="submission" date="2021-05" db="EMBL/GenBank/DDBJ databases">
        <authorList>
            <person name="Scholz U."/>
            <person name="Mascher M."/>
            <person name="Fiebig A."/>
        </authorList>
    </citation>
    <scope>NUCLEOTIDE SEQUENCE [LARGE SCALE GENOMIC DNA]</scope>
</reference>
<evidence type="ECO:0000313" key="2">
    <source>
        <dbReference type="Proteomes" id="UP001732700"/>
    </source>
</evidence>
<evidence type="ECO:0000313" key="1">
    <source>
        <dbReference type="EnsemblPlants" id="AVESA.00010b.r2.1DG0159880.1.CDS"/>
    </source>
</evidence>
<reference evidence="1" key="2">
    <citation type="submission" date="2025-09" db="UniProtKB">
        <authorList>
            <consortium name="EnsemblPlants"/>
        </authorList>
    </citation>
    <scope>IDENTIFICATION</scope>
</reference>